<evidence type="ECO:0000313" key="2">
    <source>
        <dbReference type="Proteomes" id="UP000006276"/>
    </source>
</evidence>
<accession>J9QX63</accession>
<dbReference type="Proteomes" id="UP000006276">
    <property type="component" value="Chromosome"/>
</dbReference>
<reference evidence="1 2" key="1">
    <citation type="submission" date="2012-09" db="EMBL/GenBank/DDBJ databases">
        <title>Riemerella anatipestifer vaccine strains.</title>
        <authorList>
            <person name="Chun C.A."/>
            <person name="Shu W.M."/>
            <person name="Kang Z.D."/>
            <person name="Jia W.X."/>
        </authorList>
    </citation>
    <scope>NUCLEOTIDE SEQUENCE [LARGE SCALE GENOMIC DNA]</scope>
    <source>
        <strain evidence="1 2">RA-CH-1</strain>
    </source>
</reference>
<proteinExistence type="predicted"/>
<protein>
    <submittedName>
        <fullName evidence="1">Uncharacterized protein</fullName>
    </submittedName>
</protein>
<dbReference type="EMBL" id="CP003787">
    <property type="protein sequence ID" value="AFR34675.1"/>
    <property type="molecule type" value="Genomic_DNA"/>
</dbReference>
<dbReference type="HOGENOM" id="CLU_2847068_0_0_10"/>
<keyword evidence="2" id="KW-1185">Reference proteome</keyword>
<name>J9QX63_RIEAN</name>
<dbReference type="KEGG" id="rag:B739_0067"/>
<gene>
    <name evidence="1" type="ORF">B739_0067</name>
</gene>
<sequence>MLGAFSVKKERSALSVLAFPLVLCVFRGERCFLGLELRGEILELSITSIQSLSLTSKIQYLKSKP</sequence>
<dbReference type="AlphaFoldDB" id="J9QX63"/>
<dbReference type="PATRIC" id="fig|1228997.3.peg.63"/>
<evidence type="ECO:0000313" key="1">
    <source>
        <dbReference type="EMBL" id="AFR34675.1"/>
    </source>
</evidence>
<organism evidence="1 2">
    <name type="scientific">Riemerella anatipestifer RA-CH-1</name>
    <dbReference type="NCBI Taxonomy" id="1228997"/>
    <lineage>
        <taxon>Bacteria</taxon>
        <taxon>Pseudomonadati</taxon>
        <taxon>Bacteroidota</taxon>
        <taxon>Flavobacteriia</taxon>
        <taxon>Flavobacteriales</taxon>
        <taxon>Weeksellaceae</taxon>
        <taxon>Riemerella</taxon>
    </lineage>
</organism>